<dbReference type="FunFam" id="3.30.70.360:FF:000004">
    <property type="entry name" value="Peptidase M20 domain-containing protein 2"/>
    <property type="match status" value="1"/>
</dbReference>
<evidence type="ECO:0000256" key="6">
    <source>
        <dbReference type="SAM" id="MobiDB-lite"/>
    </source>
</evidence>
<dbReference type="InterPro" id="IPR017439">
    <property type="entry name" value="Amidohydrolase"/>
</dbReference>
<organism evidence="9 10">
    <name type="scientific">Scytalidium lignicola</name>
    <name type="common">Hyphomycete</name>
    <dbReference type="NCBI Taxonomy" id="5539"/>
    <lineage>
        <taxon>Eukaryota</taxon>
        <taxon>Fungi</taxon>
        <taxon>Dikarya</taxon>
        <taxon>Ascomycota</taxon>
        <taxon>Pezizomycotina</taxon>
        <taxon>Leotiomycetes</taxon>
        <taxon>Leotiomycetes incertae sedis</taxon>
        <taxon>Scytalidium</taxon>
    </lineage>
</organism>
<dbReference type="InterPro" id="IPR052030">
    <property type="entry name" value="Peptidase_M20/M20A_hydrolases"/>
</dbReference>
<comment type="similarity">
    <text evidence="2 5">Belongs to the aldehyde dehydrogenase family.</text>
</comment>
<evidence type="ECO:0000313" key="9">
    <source>
        <dbReference type="EMBL" id="RFU28343.1"/>
    </source>
</evidence>
<dbReference type="GO" id="GO:0016805">
    <property type="term" value="F:dipeptidase activity"/>
    <property type="evidence" value="ECO:0007669"/>
    <property type="project" value="TreeGrafter"/>
</dbReference>
<dbReference type="InterPro" id="IPR016161">
    <property type="entry name" value="Ald_DH/histidinol_DH"/>
</dbReference>
<dbReference type="FunFam" id="3.40.309.10:FF:000009">
    <property type="entry name" value="Aldehyde dehydrogenase A"/>
    <property type="match status" value="1"/>
</dbReference>
<dbReference type="InterPro" id="IPR016163">
    <property type="entry name" value="Ald_DH_C"/>
</dbReference>
<evidence type="ECO:0008006" key="11">
    <source>
        <dbReference type="Google" id="ProtNLM"/>
    </source>
</evidence>
<dbReference type="Gene3D" id="3.40.309.10">
    <property type="entry name" value="Aldehyde Dehydrogenase, Chain A, domain 2"/>
    <property type="match status" value="1"/>
</dbReference>
<dbReference type="Pfam" id="PF00171">
    <property type="entry name" value="Aldedh"/>
    <property type="match status" value="1"/>
</dbReference>
<dbReference type="InterPro" id="IPR029510">
    <property type="entry name" value="Ald_DH_CS_GLU"/>
</dbReference>
<keyword evidence="3 5" id="KW-0560">Oxidoreductase</keyword>
<evidence type="ECO:0000259" key="7">
    <source>
        <dbReference type="Pfam" id="PF00171"/>
    </source>
</evidence>
<dbReference type="NCBIfam" id="TIGR01891">
    <property type="entry name" value="amidohydrolases"/>
    <property type="match status" value="1"/>
</dbReference>
<dbReference type="InterPro" id="IPR002933">
    <property type="entry name" value="Peptidase_M20"/>
</dbReference>
<dbReference type="EMBL" id="NCSJ02000167">
    <property type="protein sequence ID" value="RFU28343.1"/>
    <property type="molecule type" value="Genomic_DNA"/>
</dbReference>
<evidence type="ECO:0000256" key="3">
    <source>
        <dbReference type="ARBA" id="ARBA00023002"/>
    </source>
</evidence>
<dbReference type="PROSITE" id="PS00687">
    <property type="entry name" value="ALDEHYDE_DEHYDR_GLU"/>
    <property type="match status" value="1"/>
</dbReference>
<dbReference type="STRING" id="5539.A0A3E2H5K8"/>
<dbReference type="Proteomes" id="UP000258309">
    <property type="component" value="Unassembled WGS sequence"/>
</dbReference>
<accession>A0A3E2H5K8</accession>
<evidence type="ECO:0000256" key="1">
    <source>
        <dbReference type="ARBA" id="ARBA00006247"/>
    </source>
</evidence>
<dbReference type="InterPro" id="IPR011650">
    <property type="entry name" value="Peptidase_M20_dimer"/>
</dbReference>
<dbReference type="PANTHER" id="PTHR30575:SF0">
    <property type="entry name" value="XAA-ARG DIPEPTIDASE"/>
    <property type="match status" value="1"/>
</dbReference>
<evidence type="ECO:0000259" key="8">
    <source>
        <dbReference type="Pfam" id="PF07687"/>
    </source>
</evidence>
<dbReference type="Pfam" id="PF01546">
    <property type="entry name" value="Peptidase_M20"/>
    <property type="match status" value="1"/>
</dbReference>
<dbReference type="Gene3D" id="3.30.70.360">
    <property type="match status" value="1"/>
</dbReference>
<dbReference type="PANTHER" id="PTHR30575">
    <property type="entry name" value="PEPTIDASE M20"/>
    <property type="match status" value="1"/>
</dbReference>
<gene>
    <name evidence="9" type="ORF">B7463_g8002</name>
</gene>
<dbReference type="OrthoDB" id="6119954at2759"/>
<feature type="domain" description="Peptidase M20 dimerisation" evidence="8">
    <location>
        <begin position="637"/>
        <end position="728"/>
    </location>
</feature>
<feature type="region of interest" description="Disordered" evidence="6">
    <location>
        <begin position="857"/>
        <end position="877"/>
    </location>
</feature>
<evidence type="ECO:0000256" key="5">
    <source>
        <dbReference type="RuleBase" id="RU003345"/>
    </source>
</evidence>
<feature type="non-terminal residue" evidence="9">
    <location>
        <position position="1"/>
    </location>
</feature>
<dbReference type="AlphaFoldDB" id="A0A3E2H5K8"/>
<dbReference type="CDD" id="cd05672">
    <property type="entry name" value="M20_ACY1L2-like"/>
    <property type="match status" value="1"/>
</dbReference>
<comment type="caution">
    <text evidence="9">The sequence shown here is derived from an EMBL/GenBank/DDBJ whole genome shotgun (WGS) entry which is preliminary data.</text>
</comment>
<dbReference type="SUPFAM" id="SSF55031">
    <property type="entry name" value="Bacterial exopeptidase dimerisation domain"/>
    <property type="match status" value="1"/>
</dbReference>
<feature type="non-terminal residue" evidence="9">
    <location>
        <position position="877"/>
    </location>
</feature>
<dbReference type="InterPro" id="IPR016162">
    <property type="entry name" value="Ald_DH_N"/>
</dbReference>
<evidence type="ECO:0000256" key="2">
    <source>
        <dbReference type="ARBA" id="ARBA00009986"/>
    </source>
</evidence>
<evidence type="ECO:0000313" key="10">
    <source>
        <dbReference type="Proteomes" id="UP000258309"/>
    </source>
</evidence>
<comment type="similarity">
    <text evidence="1">Belongs to the peptidase M20A family.</text>
</comment>
<dbReference type="InterPro" id="IPR015590">
    <property type="entry name" value="Aldehyde_DH_dom"/>
</dbReference>
<dbReference type="SUPFAM" id="SSF53187">
    <property type="entry name" value="Zn-dependent exopeptidases"/>
    <property type="match status" value="1"/>
</dbReference>
<keyword evidence="10" id="KW-1185">Reference proteome</keyword>
<proteinExistence type="inferred from homology"/>
<dbReference type="GO" id="GO:0016620">
    <property type="term" value="F:oxidoreductase activity, acting on the aldehyde or oxo group of donors, NAD or NADP as acceptor"/>
    <property type="evidence" value="ECO:0007669"/>
    <property type="project" value="InterPro"/>
</dbReference>
<feature type="domain" description="Aldehyde dehydrogenase" evidence="7">
    <location>
        <begin position="27"/>
        <end position="470"/>
    </location>
</feature>
<feature type="active site" evidence="4">
    <location>
        <position position="251"/>
    </location>
</feature>
<dbReference type="Gene3D" id="3.40.630.10">
    <property type="entry name" value="Zn peptidases"/>
    <property type="match status" value="1"/>
</dbReference>
<dbReference type="FunFam" id="3.40.605.10:FF:000007">
    <property type="entry name" value="NAD/NADP-dependent betaine aldehyde dehydrogenase"/>
    <property type="match status" value="1"/>
</dbReference>
<dbReference type="Pfam" id="PF07687">
    <property type="entry name" value="M20_dimer"/>
    <property type="match status" value="1"/>
</dbReference>
<reference evidence="9 10" key="1">
    <citation type="submission" date="2018-05" db="EMBL/GenBank/DDBJ databases">
        <title>Draft genome sequence of Scytalidium lignicola DSM 105466, a ubiquitous saprotrophic fungus.</title>
        <authorList>
            <person name="Buettner E."/>
            <person name="Gebauer A.M."/>
            <person name="Hofrichter M."/>
            <person name="Liers C."/>
            <person name="Kellner H."/>
        </authorList>
    </citation>
    <scope>NUCLEOTIDE SEQUENCE [LARGE SCALE GENOMIC DNA]</scope>
    <source>
        <strain evidence="9 10">DSM 105466</strain>
    </source>
</reference>
<dbReference type="InterPro" id="IPR036264">
    <property type="entry name" value="Bact_exopeptidase_dim_dom"/>
</dbReference>
<sequence length="877" mass="94691">MGSIDKSAPLDWTSFYNIIDGNLETTAKTRHSINPATGQAGPEVPLVDKNDVERAMPAAKRAAETWAEVPYSDRQKAILAFTDAIEVEKQTFISKLTEEQGKPLHFSSIEIDLTLHWMRTMAKMELPEEKTIEADKEVVIRYTPLGVAVALIPWNYPILLAAAKIVPAVVTGNTIIVKPSPFTPAGGLKLCELAQRFFPPGVVQGLSGDDSLGPLLTEHSLPAKISFTGSTFTGKKVMESASKTLKRVTLELGGNDPAIICDDVDIADVAPKVASLDFLNSGQLCLAIKRIYVDEKIVDKFIVALNQATKKLQVGPGNQPGVKVGPLQNAPQYERVKGFFADIEKENWKVEVGGTIPDGPGYFITPTIINRPNENSRIVTEEPFGPIVPVLTFSSDQEAIKNANNSKMGLGASVWSSNIDRANKIAHKLEAGSVWVNTHFEIDPRMPFGGHKESGIGVEWGIAGLKSFYQQIIDNSIDELDAKLRDISRIIHENPELGYSEFQAHSNIVEFLQALGFKVTPHTYGLETSFTCEYGSGGRVVAINAEYDALPGIGHACGHNLIATGSIAAFLGVVSVIRSKSISGRVRLIGTPAEEGGGGKIKLIKAGAYKDIDACLMAHPFSIPHSQAYGTCLASSKFRATFKGKPAHAAAAPHEGINALDAAVLAYTGTSLLRQQIKPDQRIQGVLLEGGLKPNIITPKSVLDYNVRGSTLGETKELQERVVKCFEGAAIATGCTVEFEETNTYAELRPNRPMCVAFFEAMKGIDSNQIWHVGDKPEPGAYSTDQGNVSHIVPSIHPNYKIPVKDNAPNHTVGFTDAAGTDEAYKLTIATSKGMAAVGVKFLADDQFAKEVRDAFEADQKGRESQSHDSADVIQLA</sequence>
<dbReference type="InterPro" id="IPR044086">
    <property type="entry name" value="LUC3-like"/>
</dbReference>
<evidence type="ECO:0000256" key="4">
    <source>
        <dbReference type="PROSITE-ProRule" id="PRU10007"/>
    </source>
</evidence>
<dbReference type="SUPFAM" id="SSF53720">
    <property type="entry name" value="ALDH-like"/>
    <property type="match status" value="1"/>
</dbReference>
<protein>
    <recommendedName>
        <fullName evidence="11">Aldehyde dehydrogenase domain-containing protein</fullName>
    </recommendedName>
</protein>
<feature type="compositionally biased region" description="Basic and acidic residues" evidence="6">
    <location>
        <begin position="857"/>
        <end position="871"/>
    </location>
</feature>
<dbReference type="Gene3D" id="3.40.605.10">
    <property type="entry name" value="Aldehyde Dehydrogenase, Chain A, domain 1"/>
    <property type="match status" value="1"/>
</dbReference>
<name>A0A3E2H5K8_SCYLI</name>
<dbReference type="CDD" id="cd07106">
    <property type="entry name" value="ALDH_AldA-AAD23400"/>
    <property type="match status" value="1"/>
</dbReference>